<evidence type="ECO:0000313" key="6">
    <source>
        <dbReference type="EMBL" id="OKH22648.1"/>
    </source>
</evidence>
<gene>
    <name evidence="6" type="ORF">NIES1031_19530</name>
</gene>
<accession>A0A1U7HGJ3</accession>
<dbReference type="SUPFAM" id="SSF53383">
    <property type="entry name" value="PLP-dependent transferases"/>
    <property type="match status" value="1"/>
</dbReference>
<comment type="caution">
    <text evidence="6">The sequence shown here is derived from an EMBL/GenBank/DDBJ whole genome shotgun (WGS) entry which is preliminary data.</text>
</comment>
<dbReference type="InterPro" id="IPR015424">
    <property type="entry name" value="PyrdxlP-dep_Trfase"/>
</dbReference>
<dbReference type="InterPro" id="IPR015422">
    <property type="entry name" value="PyrdxlP-dep_Trfase_small"/>
</dbReference>
<evidence type="ECO:0000313" key="7">
    <source>
        <dbReference type="Proteomes" id="UP000185984"/>
    </source>
</evidence>
<dbReference type="Proteomes" id="UP000185984">
    <property type="component" value="Unassembled WGS sequence"/>
</dbReference>
<dbReference type="GO" id="GO:0008483">
    <property type="term" value="F:transaminase activity"/>
    <property type="evidence" value="ECO:0007669"/>
    <property type="project" value="TreeGrafter"/>
</dbReference>
<dbReference type="FunFam" id="3.40.640.10:FF:000089">
    <property type="entry name" value="Aminotransferase, DegT/DnrJ/EryC1/StrS family"/>
    <property type="match status" value="1"/>
</dbReference>
<evidence type="ECO:0000256" key="3">
    <source>
        <dbReference type="PIRSR" id="PIRSR000390-1"/>
    </source>
</evidence>
<dbReference type="PIRSF" id="PIRSF000390">
    <property type="entry name" value="PLP_StrS"/>
    <property type="match status" value="1"/>
</dbReference>
<dbReference type="OrthoDB" id="9810913at2"/>
<dbReference type="Gene3D" id="3.90.1150.10">
    <property type="entry name" value="Aspartate Aminotransferase, domain 1"/>
    <property type="match status" value="1"/>
</dbReference>
<comment type="similarity">
    <text evidence="2 5">Belongs to the DegT/DnrJ/EryC1 family.</text>
</comment>
<sequence length="378" mass="41685">MKIPSFDAKSQYHLLAPELINVVSSVMADGRYIMGPQVKCFEMQFASYLDCASTISCNSGTDALHLALRALNIGVGDEVITTPFTFIATTEAIGIVGATPVFVDVDLETYNIDPQQIESKITERTKAILPVHLYGRPCDMSTIMAIARKYNLKVIEDCAQATGAVWQGQKVGTIGDVGCFSFFPTKNLGCFGDGGAIATNDPEIADRVEYLRRHGGKIKYQHEELGLNSRLDTLQAAILSVKLPYLEQWNTARKAIAYYYLEQLASVAGIVLPSVVANGTSVWNQFTIRVLDGQRDRLQQQLNQKGISTMVYYPIPLHLQKVHSHLNYPLGSLPNSEKLSTEVLSLPMFPELSLFEQQITVEAISQASANLSCIHEYV</sequence>
<keyword evidence="1 4" id="KW-0663">Pyridoxal phosphate</keyword>
<feature type="modified residue" description="N6-(pyridoxal phosphate)lysine" evidence="4">
    <location>
        <position position="186"/>
    </location>
</feature>
<name>A0A1U7HGJ3_9CHRO</name>
<dbReference type="EMBL" id="MRCC01000019">
    <property type="protein sequence ID" value="OKH22648.1"/>
    <property type="molecule type" value="Genomic_DNA"/>
</dbReference>
<dbReference type="PANTHER" id="PTHR30244:SF36">
    <property type="entry name" value="3-OXO-GLUCOSE-6-PHOSPHATE:GLUTAMATE AMINOTRANSFERASE"/>
    <property type="match status" value="1"/>
</dbReference>
<proteinExistence type="inferred from homology"/>
<feature type="active site" description="Proton acceptor" evidence="3">
    <location>
        <position position="186"/>
    </location>
</feature>
<dbReference type="RefSeq" id="WP_073551142.1">
    <property type="nucleotide sequence ID" value="NZ_CAWMVK010000011.1"/>
</dbReference>
<organism evidence="6 7">
    <name type="scientific">Chroogloeocystis siderophila 5.2 s.c.1</name>
    <dbReference type="NCBI Taxonomy" id="247279"/>
    <lineage>
        <taxon>Bacteria</taxon>
        <taxon>Bacillati</taxon>
        <taxon>Cyanobacteriota</taxon>
        <taxon>Cyanophyceae</taxon>
        <taxon>Oscillatoriophycideae</taxon>
        <taxon>Chroococcales</taxon>
        <taxon>Chroococcaceae</taxon>
        <taxon>Chroogloeocystis</taxon>
    </lineage>
</organism>
<dbReference type="CDD" id="cd00616">
    <property type="entry name" value="AHBA_syn"/>
    <property type="match status" value="1"/>
</dbReference>
<keyword evidence="7" id="KW-1185">Reference proteome</keyword>
<dbReference type="GO" id="GO:0000271">
    <property type="term" value="P:polysaccharide biosynthetic process"/>
    <property type="evidence" value="ECO:0007669"/>
    <property type="project" value="TreeGrafter"/>
</dbReference>
<dbReference type="InterPro" id="IPR000653">
    <property type="entry name" value="DegT/StrS_aminotransferase"/>
</dbReference>
<reference evidence="6 7" key="1">
    <citation type="submission" date="2016-11" db="EMBL/GenBank/DDBJ databases">
        <title>Draft Genome Sequences of Nine Cyanobacterial Strains from Diverse Habitats.</title>
        <authorList>
            <person name="Zhu T."/>
            <person name="Hou S."/>
            <person name="Lu X."/>
            <person name="Hess W.R."/>
        </authorList>
    </citation>
    <scope>NUCLEOTIDE SEQUENCE [LARGE SCALE GENOMIC DNA]</scope>
    <source>
        <strain evidence="6 7">5.2 s.c.1</strain>
    </source>
</reference>
<dbReference type="GO" id="GO:0030170">
    <property type="term" value="F:pyridoxal phosphate binding"/>
    <property type="evidence" value="ECO:0007669"/>
    <property type="project" value="UniProtKB-ARBA"/>
</dbReference>
<dbReference type="AlphaFoldDB" id="A0A1U7HGJ3"/>
<evidence type="ECO:0000256" key="4">
    <source>
        <dbReference type="PIRSR" id="PIRSR000390-2"/>
    </source>
</evidence>
<evidence type="ECO:0000256" key="5">
    <source>
        <dbReference type="RuleBase" id="RU004508"/>
    </source>
</evidence>
<dbReference type="Gene3D" id="3.40.640.10">
    <property type="entry name" value="Type I PLP-dependent aspartate aminotransferase-like (Major domain)"/>
    <property type="match status" value="1"/>
</dbReference>
<dbReference type="PANTHER" id="PTHR30244">
    <property type="entry name" value="TRANSAMINASE"/>
    <property type="match status" value="1"/>
</dbReference>
<dbReference type="STRING" id="247279.NIES1031_19530"/>
<evidence type="ECO:0000256" key="1">
    <source>
        <dbReference type="ARBA" id="ARBA00022898"/>
    </source>
</evidence>
<dbReference type="Pfam" id="PF01041">
    <property type="entry name" value="DegT_DnrJ_EryC1"/>
    <property type="match status" value="1"/>
</dbReference>
<protein>
    <submittedName>
        <fullName evidence="6">Cys/Met metabolism pyridoxal-phosphate-dependent enzyme</fullName>
    </submittedName>
</protein>
<dbReference type="InterPro" id="IPR015421">
    <property type="entry name" value="PyrdxlP-dep_Trfase_major"/>
</dbReference>
<evidence type="ECO:0000256" key="2">
    <source>
        <dbReference type="ARBA" id="ARBA00037999"/>
    </source>
</evidence>